<keyword evidence="1" id="KW-0812">Transmembrane</keyword>
<proteinExistence type="predicted"/>
<evidence type="ECO:0000256" key="1">
    <source>
        <dbReference type="SAM" id="Phobius"/>
    </source>
</evidence>
<keyword evidence="1" id="KW-1133">Transmembrane helix</keyword>
<organism evidence="2 3">
    <name type="scientific">Pseudomonas neustonica</name>
    <dbReference type="NCBI Taxonomy" id="2487346"/>
    <lineage>
        <taxon>Bacteria</taxon>
        <taxon>Pseudomonadati</taxon>
        <taxon>Pseudomonadota</taxon>
        <taxon>Gammaproteobacteria</taxon>
        <taxon>Pseudomonadales</taxon>
        <taxon>Pseudomonadaceae</taxon>
        <taxon>Pseudomonas</taxon>
    </lineage>
</organism>
<dbReference type="EMBL" id="RKKU01000010">
    <property type="protein sequence ID" value="ROZ84775.1"/>
    <property type="molecule type" value="Genomic_DNA"/>
</dbReference>
<reference evidence="2 3" key="1">
    <citation type="submission" date="2018-11" db="EMBL/GenBank/DDBJ databases">
        <authorList>
            <person name="Jang G.I."/>
            <person name="Hwang C.Y."/>
        </authorList>
    </citation>
    <scope>NUCLEOTIDE SEQUENCE [LARGE SCALE GENOMIC DNA]</scope>
    <source>
        <strain evidence="2 3">SSM26</strain>
    </source>
</reference>
<evidence type="ECO:0000313" key="3">
    <source>
        <dbReference type="Proteomes" id="UP000275199"/>
    </source>
</evidence>
<gene>
    <name evidence="2" type="ORF">EF096_09865</name>
</gene>
<name>A0ABX9XI09_9PSED</name>
<dbReference type="PANTHER" id="PTHR34351">
    <property type="entry name" value="SLR1927 PROTEIN-RELATED"/>
    <property type="match status" value="1"/>
</dbReference>
<accession>A0ABX9XI09</accession>
<dbReference type="Proteomes" id="UP000275199">
    <property type="component" value="Unassembled WGS sequence"/>
</dbReference>
<sequence>MRARALHQRWLKRRIPAAQQISLDHRRIFILPSRAGLGFLLLLAILLVGAINYQNSLVYGLTFLLLSLFWVVLHHSYRNLAGISLRATGGRPVFAGEQVPLGLLLQSPRRERQALKLSWPQVVPQQLDVPADGETAATLYYPTARRGWLQPERLRIETRFPLGCFVAWSLLDLNWRVLVYPRPIKAPLPVHRSGKGQDEAQQAPLAEGVDDFQGLRAYRPGDSRRRLDWRAYSRGQGLHSKIFAEPQQQSQWLDLEQTAGSDLEQRLGMLTGWILTLEAAGRPYGLALPGLRLAPALGESHRDVCLRALALYGLEEDA</sequence>
<feature type="transmembrane region" description="Helical" evidence="1">
    <location>
        <begin position="57"/>
        <end position="77"/>
    </location>
</feature>
<dbReference type="PANTHER" id="PTHR34351:SF1">
    <property type="entry name" value="SLR1927 PROTEIN"/>
    <property type="match status" value="1"/>
</dbReference>
<protein>
    <submittedName>
        <fullName evidence="2">DUF58 domain-containing protein</fullName>
    </submittedName>
</protein>
<evidence type="ECO:0000313" key="2">
    <source>
        <dbReference type="EMBL" id="ROZ84775.1"/>
    </source>
</evidence>
<keyword evidence="3" id="KW-1185">Reference proteome</keyword>
<feature type="transmembrane region" description="Helical" evidence="1">
    <location>
        <begin position="28"/>
        <end position="51"/>
    </location>
</feature>
<keyword evidence="1" id="KW-0472">Membrane</keyword>
<comment type="caution">
    <text evidence="2">The sequence shown here is derived from an EMBL/GenBank/DDBJ whole genome shotgun (WGS) entry which is preliminary data.</text>
</comment>